<evidence type="ECO:0000313" key="2">
    <source>
        <dbReference type="EMBL" id="KAJ3641855.1"/>
    </source>
</evidence>
<feature type="compositionally biased region" description="Polar residues" evidence="1">
    <location>
        <begin position="1"/>
        <end position="20"/>
    </location>
</feature>
<accession>A0AA38M2Z8</accession>
<dbReference type="Proteomes" id="UP001168821">
    <property type="component" value="Unassembled WGS sequence"/>
</dbReference>
<protein>
    <submittedName>
        <fullName evidence="2">Uncharacterized protein</fullName>
    </submittedName>
</protein>
<organism evidence="2 3">
    <name type="scientific">Zophobas morio</name>
    <dbReference type="NCBI Taxonomy" id="2755281"/>
    <lineage>
        <taxon>Eukaryota</taxon>
        <taxon>Metazoa</taxon>
        <taxon>Ecdysozoa</taxon>
        <taxon>Arthropoda</taxon>
        <taxon>Hexapoda</taxon>
        <taxon>Insecta</taxon>
        <taxon>Pterygota</taxon>
        <taxon>Neoptera</taxon>
        <taxon>Endopterygota</taxon>
        <taxon>Coleoptera</taxon>
        <taxon>Polyphaga</taxon>
        <taxon>Cucujiformia</taxon>
        <taxon>Tenebrionidae</taxon>
        <taxon>Zophobas</taxon>
    </lineage>
</organism>
<name>A0AA38M2Z8_9CUCU</name>
<dbReference type="AlphaFoldDB" id="A0AA38M2Z8"/>
<feature type="compositionally biased region" description="Basic and acidic residues" evidence="1">
    <location>
        <begin position="104"/>
        <end position="116"/>
    </location>
</feature>
<feature type="region of interest" description="Disordered" evidence="1">
    <location>
        <begin position="1"/>
        <end position="67"/>
    </location>
</feature>
<dbReference type="EMBL" id="JALNTZ010000009">
    <property type="protein sequence ID" value="KAJ3641855.1"/>
    <property type="molecule type" value="Genomic_DNA"/>
</dbReference>
<feature type="region of interest" description="Disordered" evidence="1">
    <location>
        <begin position="95"/>
        <end position="165"/>
    </location>
</feature>
<proteinExistence type="predicted"/>
<comment type="caution">
    <text evidence="2">The sequence shown here is derived from an EMBL/GenBank/DDBJ whole genome shotgun (WGS) entry which is preliminary data.</text>
</comment>
<reference evidence="2" key="1">
    <citation type="journal article" date="2023" name="G3 (Bethesda)">
        <title>Whole genome assemblies of Zophobas morio and Tenebrio molitor.</title>
        <authorList>
            <person name="Kaur S."/>
            <person name="Stinson S.A."/>
            <person name="diCenzo G.C."/>
        </authorList>
    </citation>
    <scope>NUCLEOTIDE SEQUENCE</scope>
    <source>
        <strain evidence="2">QUZm001</strain>
    </source>
</reference>
<feature type="compositionally biased region" description="Basic and acidic residues" evidence="1">
    <location>
        <begin position="24"/>
        <end position="43"/>
    </location>
</feature>
<keyword evidence="3" id="KW-1185">Reference proteome</keyword>
<sequence>MKTRSVTRNLQELAGMTSTGPHHLGFDLRPQEDLHRTPQDLGDRPSCLETAPQAEQPRGEDNPPAHASHQVFANLEDGPPRHPLVATAAALHLGQPKPANGLDEQPRPPAEPHRQDEDDDDDVQRLRLARQTRQWTGPHYVDRPTLESRHSDQERLHRPQAPGRRRQVVDRVKGLPGPRCTNALTMCATKHRDNDHPRQSVATARGIITTQIAPSYKTSAGRET</sequence>
<evidence type="ECO:0000256" key="1">
    <source>
        <dbReference type="SAM" id="MobiDB-lite"/>
    </source>
</evidence>
<gene>
    <name evidence="2" type="ORF">Zmor_028326</name>
</gene>
<evidence type="ECO:0000313" key="3">
    <source>
        <dbReference type="Proteomes" id="UP001168821"/>
    </source>
</evidence>
<feature type="compositionally biased region" description="Basic and acidic residues" evidence="1">
    <location>
        <begin position="140"/>
        <end position="157"/>
    </location>
</feature>